<dbReference type="PRINTS" id="PR00598">
    <property type="entry name" value="HTHMARR"/>
</dbReference>
<dbReference type="InterPro" id="IPR000835">
    <property type="entry name" value="HTH_MarR-typ"/>
</dbReference>
<dbReference type="STRING" id="104663.SAMN04488121_106157"/>
<dbReference type="SUPFAM" id="SSF46785">
    <property type="entry name" value="Winged helix' DNA-binding domain"/>
    <property type="match status" value="1"/>
</dbReference>
<dbReference type="PANTHER" id="PTHR42756:SF1">
    <property type="entry name" value="TRANSCRIPTIONAL REPRESSOR OF EMRAB OPERON"/>
    <property type="match status" value="1"/>
</dbReference>
<accession>A0A1G7WU31</accession>
<organism evidence="5 6">
    <name type="scientific">Chitinophaga filiformis</name>
    <name type="common">Myxococcus filiformis</name>
    <name type="synonym">Flexibacter filiformis</name>
    <dbReference type="NCBI Taxonomy" id="104663"/>
    <lineage>
        <taxon>Bacteria</taxon>
        <taxon>Pseudomonadati</taxon>
        <taxon>Bacteroidota</taxon>
        <taxon>Chitinophagia</taxon>
        <taxon>Chitinophagales</taxon>
        <taxon>Chitinophagaceae</taxon>
        <taxon>Chitinophaga</taxon>
    </lineage>
</organism>
<keyword evidence="3" id="KW-0804">Transcription</keyword>
<dbReference type="SMART" id="SM00347">
    <property type="entry name" value="HTH_MARR"/>
    <property type="match status" value="1"/>
</dbReference>
<keyword evidence="1" id="KW-0805">Transcription regulation</keyword>
<dbReference type="EMBL" id="FNBN01000006">
    <property type="protein sequence ID" value="SDG75452.1"/>
    <property type="molecule type" value="Genomic_DNA"/>
</dbReference>
<evidence type="ECO:0000256" key="3">
    <source>
        <dbReference type="ARBA" id="ARBA00023163"/>
    </source>
</evidence>
<evidence type="ECO:0000259" key="4">
    <source>
        <dbReference type="PROSITE" id="PS50995"/>
    </source>
</evidence>
<dbReference type="GO" id="GO:0003700">
    <property type="term" value="F:DNA-binding transcription factor activity"/>
    <property type="evidence" value="ECO:0007669"/>
    <property type="project" value="InterPro"/>
</dbReference>
<gene>
    <name evidence="5" type="ORF">SAMN04488121_106157</name>
</gene>
<name>A0A1G7WU31_CHIFI</name>
<dbReference type="Proteomes" id="UP000199045">
    <property type="component" value="Unassembled WGS sequence"/>
</dbReference>
<evidence type="ECO:0000313" key="5">
    <source>
        <dbReference type="EMBL" id="SDG75452.1"/>
    </source>
</evidence>
<sequence>MIDIRIFNPTTFSLMSNIEKLISQKTFTSEYNKGLIGLIFVGNWIVSRHQQFFKKFDITMQQYNILRILRGQHPKAANINTLKERMLDKMSDVSRLVERLRKAGLVERKSSEVDRRAVDVQITEKGLALLKVMDVDLPDLEDSLKLSLTEEEASQLNMLLDKILTRY</sequence>
<dbReference type="GO" id="GO:0003677">
    <property type="term" value="F:DNA binding"/>
    <property type="evidence" value="ECO:0007669"/>
    <property type="project" value="UniProtKB-KW"/>
</dbReference>
<protein>
    <submittedName>
        <fullName evidence="5">DNA-binding transcriptional regulator, MarR family</fullName>
    </submittedName>
</protein>
<dbReference type="Gene3D" id="1.10.10.10">
    <property type="entry name" value="Winged helix-like DNA-binding domain superfamily/Winged helix DNA-binding domain"/>
    <property type="match status" value="1"/>
</dbReference>
<proteinExistence type="predicted"/>
<keyword evidence="2 5" id="KW-0238">DNA-binding</keyword>
<dbReference type="PROSITE" id="PS50995">
    <property type="entry name" value="HTH_MARR_2"/>
    <property type="match status" value="1"/>
</dbReference>
<dbReference type="InterPro" id="IPR036390">
    <property type="entry name" value="WH_DNA-bd_sf"/>
</dbReference>
<feature type="domain" description="HTH marR-type" evidence="4">
    <location>
        <begin position="8"/>
        <end position="165"/>
    </location>
</feature>
<evidence type="ECO:0000313" key="6">
    <source>
        <dbReference type="Proteomes" id="UP000199045"/>
    </source>
</evidence>
<reference evidence="5 6" key="1">
    <citation type="submission" date="2016-10" db="EMBL/GenBank/DDBJ databases">
        <authorList>
            <person name="de Groot N.N."/>
        </authorList>
    </citation>
    <scope>NUCLEOTIDE SEQUENCE [LARGE SCALE GENOMIC DNA]</scope>
    <source>
        <strain evidence="5 6">DSM 527</strain>
    </source>
</reference>
<dbReference type="InterPro" id="IPR036388">
    <property type="entry name" value="WH-like_DNA-bd_sf"/>
</dbReference>
<evidence type="ECO:0000256" key="2">
    <source>
        <dbReference type="ARBA" id="ARBA00023125"/>
    </source>
</evidence>
<dbReference type="Pfam" id="PF12802">
    <property type="entry name" value="MarR_2"/>
    <property type="match status" value="1"/>
</dbReference>
<dbReference type="PANTHER" id="PTHR42756">
    <property type="entry name" value="TRANSCRIPTIONAL REGULATOR, MARR"/>
    <property type="match status" value="1"/>
</dbReference>
<dbReference type="AlphaFoldDB" id="A0A1G7WU31"/>
<evidence type="ECO:0000256" key="1">
    <source>
        <dbReference type="ARBA" id="ARBA00023015"/>
    </source>
</evidence>